<feature type="binding site" evidence="7">
    <location>
        <position position="49"/>
    </location>
    <ligand>
        <name>S-adenosyl-L-methionine</name>
        <dbReference type="ChEBI" id="CHEBI:59789"/>
    </ligand>
</feature>
<keyword evidence="4 7" id="KW-0808">Transferase</keyword>
<feature type="binding site" evidence="7">
    <location>
        <begin position="204"/>
        <end position="207"/>
    </location>
    <ligand>
        <name>substrate</name>
    </ligand>
</feature>
<dbReference type="NCBIfam" id="NF001080">
    <property type="entry name" value="PRK00121.2-2"/>
    <property type="match status" value="1"/>
</dbReference>
<evidence type="ECO:0000256" key="3">
    <source>
        <dbReference type="ARBA" id="ARBA00022603"/>
    </source>
</evidence>
<dbReference type="EMBL" id="JAMXLT020000017">
    <property type="protein sequence ID" value="MDW8549383.1"/>
    <property type="molecule type" value="Genomic_DNA"/>
</dbReference>
<accession>A0ABU4JI84</accession>
<dbReference type="EC" id="2.1.1.33" evidence="7"/>
<dbReference type="Pfam" id="PF02390">
    <property type="entry name" value="Methyltransf_4"/>
    <property type="match status" value="1"/>
</dbReference>
<dbReference type="PANTHER" id="PTHR23417:SF14">
    <property type="entry name" value="PENTACOTRIPEPTIDE-REPEAT REGION OF PRORP DOMAIN-CONTAINING PROTEIN"/>
    <property type="match status" value="1"/>
</dbReference>
<sequence>MGKNKAARFRENLILPNVIQPTRDQAINDFEHKGKWKEFFGNDHPIVLELGCGKGEYSVGLAKAFPEKNFIGVDIKGARFWFGAKEAIESDLKNVAFLRTQIELIENLFAENEVSEIWITFPDPQIKYRRTKHRLTNPEFLTRYKHILKQDGVIHLKTDSEYLHGYTLGLLQGLGHEILTAHHDIYGAPEYQPDTTPLLREIRTYYEELFSSKGKTITYIKFKLKNE</sequence>
<evidence type="ECO:0000256" key="6">
    <source>
        <dbReference type="ARBA" id="ARBA00022694"/>
    </source>
</evidence>
<name>A0ABU4JI84_9FLAO</name>
<evidence type="ECO:0000256" key="1">
    <source>
        <dbReference type="ARBA" id="ARBA00000142"/>
    </source>
</evidence>
<reference evidence="8 9" key="1">
    <citation type="submission" date="2023-11" db="EMBL/GenBank/DDBJ databases">
        <title>First isolation, identification, and characterization of non-pathogenic Epilithonimonas ginsengisoli isolated from diseased farmed rainbow trout (Oncorhynchus mykiss) in Chile.</title>
        <authorList>
            <person name="Miranda C.D."/>
            <person name="Irgang R."/>
            <person name="Concha C."/>
            <person name="Rojas R."/>
            <person name="Avendano R."/>
        </authorList>
    </citation>
    <scope>NUCLEOTIDE SEQUENCE [LARGE SCALE GENOMIC DNA]</scope>
    <source>
        <strain evidence="8 9">FP99</strain>
    </source>
</reference>
<dbReference type="NCBIfam" id="TIGR00091">
    <property type="entry name" value="tRNA (guanosine(46)-N7)-methyltransferase TrmB"/>
    <property type="match status" value="1"/>
</dbReference>
<dbReference type="SUPFAM" id="SSF53335">
    <property type="entry name" value="S-adenosyl-L-methionine-dependent methyltransferases"/>
    <property type="match status" value="1"/>
</dbReference>
<comment type="caution">
    <text evidence="8">The sequence shown here is derived from an EMBL/GenBank/DDBJ whole genome shotgun (WGS) entry which is preliminary data.</text>
</comment>
<dbReference type="PANTHER" id="PTHR23417">
    <property type="entry name" value="3-DEOXY-D-MANNO-OCTULOSONIC-ACID TRANSFERASE/TRNA GUANINE-N 7 - -METHYLTRANSFERASE"/>
    <property type="match status" value="1"/>
</dbReference>
<evidence type="ECO:0000256" key="7">
    <source>
        <dbReference type="HAMAP-Rule" id="MF_01057"/>
    </source>
</evidence>
<keyword evidence="3 7" id="KW-0489">Methyltransferase</keyword>
<gene>
    <name evidence="7 8" type="primary">trmB</name>
    <name evidence="8" type="ORF">NG800_010710</name>
</gene>
<protein>
    <recommendedName>
        <fullName evidence="7">tRNA (guanine-N(7)-)-methyltransferase</fullName>
        <ecNumber evidence="7">2.1.1.33</ecNumber>
    </recommendedName>
    <alternativeName>
        <fullName evidence="7">tRNA (guanine(46)-N(7))-methyltransferase</fullName>
    </alternativeName>
    <alternativeName>
        <fullName evidence="7">tRNA(m7G46)-methyltransferase</fullName>
    </alternativeName>
</protein>
<dbReference type="InterPro" id="IPR003358">
    <property type="entry name" value="tRNA_(Gua-N-7)_MeTrfase_Trmb"/>
</dbReference>
<feature type="binding site" evidence="7">
    <location>
        <position position="123"/>
    </location>
    <ligand>
        <name>S-adenosyl-L-methionine</name>
        <dbReference type="ChEBI" id="CHEBI:59789"/>
    </ligand>
</feature>
<dbReference type="GO" id="GO:0008176">
    <property type="term" value="F:tRNA (guanine(46)-N7)-methyltransferase activity"/>
    <property type="evidence" value="ECO:0007669"/>
    <property type="project" value="UniProtKB-EC"/>
</dbReference>
<evidence type="ECO:0000313" key="9">
    <source>
        <dbReference type="Proteomes" id="UP001204439"/>
    </source>
</evidence>
<comment type="pathway">
    <text evidence="7">tRNA modification; N(7)-methylguanine-tRNA biosynthesis.</text>
</comment>
<evidence type="ECO:0000256" key="5">
    <source>
        <dbReference type="ARBA" id="ARBA00022691"/>
    </source>
</evidence>
<comment type="catalytic activity">
    <reaction evidence="1 7">
        <text>guanosine(46) in tRNA + S-adenosyl-L-methionine = N(7)-methylguanosine(46) in tRNA + S-adenosyl-L-homocysteine</text>
        <dbReference type="Rhea" id="RHEA:42708"/>
        <dbReference type="Rhea" id="RHEA-COMP:10188"/>
        <dbReference type="Rhea" id="RHEA-COMP:10189"/>
        <dbReference type="ChEBI" id="CHEBI:57856"/>
        <dbReference type="ChEBI" id="CHEBI:59789"/>
        <dbReference type="ChEBI" id="CHEBI:74269"/>
        <dbReference type="ChEBI" id="CHEBI:74480"/>
        <dbReference type="EC" id="2.1.1.33"/>
    </reaction>
</comment>
<dbReference type="Proteomes" id="UP001204439">
    <property type="component" value="Unassembled WGS sequence"/>
</dbReference>
<comment type="caution">
    <text evidence="7">Lacks conserved residue(s) required for the propagation of feature annotation.</text>
</comment>
<dbReference type="HAMAP" id="MF_01057">
    <property type="entry name" value="tRNA_methyltr_TrmB"/>
    <property type="match status" value="1"/>
</dbReference>
<evidence type="ECO:0000313" key="8">
    <source>
        <dbReference type="EMBL" id="MDW8549383.1"/>
    </source>
</evidence>
<dbReference type="InterPro" id="IPR029063">
    <property type="entry name" value="SAM-dependent_MTases_sf"/>
</dbReference>
<organism evidence="8 9">
    <name type="scientific">Epilithonimonas ginsengisoli</name>
    <dbReference type="NCBI Taxonomy" id="1245592"/>
    <lineage>
        <taxon>Bacteria</taxon>
        <taxon>Pseudomonadati</taxon>
        <taxon>Bacteroidota</taxon>
        <taxon>Flavobacteriia</taxon>
        <taxon>Flavobacteriales</taxon>
        <taxon>Weeksellaceae</taxon>
        <taxon>Chryseobacterium group</taxon>
        <taxon>Epilithonimonas</taxon>
    </lineage>
</organism>
<comment type="function">
    <text evidence="2 7">Catalyzes the formation of N(7)-methylguanine at position 46 (m7G46) in tRNA.</text>
</comment>
<keyword evidence="9" id="KW-1185">Reference proteome</keyword>
<dbReference type="RefSeq" id="WP_063970695.1">
    <property type="nucleotide sequence ID" value="NZ_JAMXLT020000017.1"/>
</dbReference>
<keyword evidence="5 7" id="KW-0949">S-adenosyl-L-methionine</keyword>
<feature type="binding site" evidence="7">
    <location>
        <position position="74"/>
    </location>
    <ligand>
        <name>S-adenosyl-L-methionine</name>
        <dbReference type="ChEBI" id="CHEBI:59789"/>
    </ligand>
</feature>
<dbReference type="CDD" id="cd02440">
    <property type="entry name" value="AdoMet_MTases"/>
    <property type="match status" value="1"/>
</dbReference>
<proteinExistence type="inferred from homology"/>
<evidence type="ECO:0000256" key="2">
    <source>
        <dbReference type="ARBA" id="ARBA00003015"/>
    </source>
</evidence>
<comment type="similarity">
    <text evidence="7">Belongs to the class I-like SAM-binding methyltransferase superfamily. TrmB family.</text>
</comment>
<evidence type="ECO:0000256" key="4">
    <source>
        <dbReference type="ARBA" id="ARBA00022679"/>
    </source>
</evidence>
<dbReference type="Gene3D" id="3.40.50.150">
    <property type="entry name" value="Vaccinia Virus protein VP39"/>
    <property type="match status" value="1"/>
</dbReference>
<feature type="binding site" evidence="7">
    <location>
        <position position="127"/>
    </location>
    <ligand>
        <name>substrate</name>
    </ligand>
</feature>
<keyword evidence="6 7" id="KW-0819">tRNA processing</keyword>
<feature type="binding site" evidence="7">
    <location>
        <position position="159"/>
    </location>
    <ligand>
        <name>substrate</name>
    </ligand>
</feature>
<dbReference type="PROSITE" id="PS51625">
    <property type="entry name" value="SAM_MT_TRMB"/>
    <property type="match status" value="1"/>
</dbReference>
<dbReference type="InterPro" id="IPR055361">
    <property type="entry name" value="tRNA_methyltr_TrmB_bact"/>
</dbReference>